<dbReference type="CDD" id="cd02135">
    <property type="entry name" value="YdjA-like"/>
    <property type="match status" value="1"/>
</dbReference>
<evidence type="ECO:0000256" key="7">
    <source>
        <dbReference type="ARBA" id="ARBA00023027"/>
    </source>
</evidence>
<evidence type="ECO:0000313" key="10">
    <source>
        <dbReference type="EMBL" id="WWT53979.1"/>
    </source>
</evidence>
<evidence type="ECO:0000256" key="2">
    <source>
        <dbReference type="ARBA" id="ARBA00007118"/>
    </source>
</evidence>
<dbReference type="EMBL" id="CP146369">
    <property type="protein sequence ID" value="WWT53979.1"/>
    <property type="molecule type" value="Genomic_DNA"/>
</dbReference>
<evidence type="ECO:0000256" key="3">
    <source>
        <dbReference type="ARBA" id="ARBA00022630"/>
    </source>
</evidence>
<dbReference type="EC" id="1.-.-.-" evidence="8"/>
<keyword evidence="6 8" id="KW-0560">Oxidoreductase</keyword>
<keyword evidence="11" id="KW-1185">Reference proteome</keyword>
<reference evidence="10 11" key="1">
    <citation type="submission" date="2024-02" db="EMBL/GenBank/DDBJ databases">
        <title>Distribution and functional of Brevundimonas-related endobacteria within Verticillium dahliae.</title>
        <authorList>
            <person name="Zeng H."/>
        </authorList>
    </citation>
    <scope>NUCLEOTIDE SEQUENCE [LARGE SCALE GENOMIC DNA]</scope>
    <source>
        <strain evidence="10 11">TRM 44200</strain>
    </source>
</reference>
<evidence type="ECO:0000259" key="9">
    <source>
        <dbReference type="Pfam" id="PF00881"/>
    </source>
</evidence>
<evidence type="ECO:0000256" key="6">
    <source>
        <dbReference type="ARBA" id="ARBA00023002"/>
    </source>
</evidence>
<accession>A0ABZ2ICF2</accession>
<evidence type="ECO:0000256" key="8">
    <source>
        <dbReference type="PIRNR" id="PIRNR000232"/>
    </source>
</evidence>
<dbReference type="Pfam" id="PF00881">
    <property type="entry name" value="Nitroreductase"/>
    <property type="match status" value="1"/>
</dbReference>
<keyword evidence="3 8" id="KW-0285">Flavoprotein</keyword>
<dbReference type="InterPro" id="IPR000415">
    <property type="entry name" value="Nitroreductase-like"/>
</dbReference>
<evidence type="ECO:0000256" key="4">
    <source>
        <dbReference type="ARBA" id="ARBA00022643"/>
    </source>
</evidence>
<comment type="cofactor">
    <cofactor evidence="1 8">
        <name>FMN</name>
        <dbReference type="ChEBI" id="CHEBI:58210"/>
    </cofactor>
</comment>
<name>A0ABZ2ICF2_9CAUL</name>
<dbReference type="PANTHER" id="PTHR43821:SF1">
    <property type="entry name" value="NAD(P)H NITROREDUCTASE YDJA-RELATED"/>
    <property type="match status" value="1"/>
</dbReference>
<dbReference type="InterPro" id="IPR026021">
    <property type="entry name" value="YdjA-like"/>
</dbReference>
<gene>
    <name evidence="10" type="ORF">V8J38_12025</name>
</gene>
<protein>
    <recommendedName>
        <fullName evidence="8">Putative NAD(P)H nitroreductase</fullName>
        <ecNumber evidence="8">1.-.-.-</ecNumber>
    </recommendedName>
</protein>
<dbReference type="SUPFAM" id="SSF55469">
    <property type="entry name" value="FMN-dependent nitroreductase-like"/>
    <property type="match status" value="1"/>
</dbReference>
<evidence type="ECO:0000313" key="11">
    <source>
        <dbReference type="Proteomes" id="UP001363460"/>
    </source>
</evidence>
<evidence type="ECO:0000256" key="5">
    <source>
        <dbReference type="ARBA" id="ARBA00022857"/>
    </source>
</evidence>
<dbReference type="InterPro" id="IPR029479">
    <property type="entry name" value="Nitroreductase"/>
</dbReference>
<proteinExistence type="inferred from homology"/>
<dbReference type="Gene3D" id="3.40.109.10">
    <property type="entry name" value="NADH Oxidase"/>
    <property type="match status" value="1"/>
</dbReference>
<evidence type="ECO:0000256" key="1">
    <source>
        <dbReference type="ARBA" id="ARBA00001917"/>
    </source>
</evidence>
<comment type="similarity">
    <text evidence="2 8">Belongs to the nitroreductase family.</text>
</comment>
<dbReference type="Proteomes" id="UP001363460">
    <property type="component" value="Chromosome"/>
</dbReference>
<dbReference type="InterPro" id="IPR052530">
    <property type="entry name" value="NAD(P)H_nitroreductase"/>
</dbReference>
<organism evidence="10 11">
    <name type="scientific">Brevundimonas olei</name>
    <dbReference type="NCBI Taxonomy" id="657642"/>
    <lineage>
        <taxon>Bacteria</taxon>
        <taxon>Pseudomonadati</taxon>
        <taxon>Pseudomonadota</taxon>
        <taxon>Alphaproteobacteria</taxon>
        <taxon>Caulobacterales</taxon>
        <taxon>Caulobacteraceae</taxon>
        <taxon>Brevundimonas</taxon>
    </lineage>
</organism>
<keyword evidence="5 8" id="KW-0521">NADP</keyword>
<keyword evidence="4 8" id="KW-0288">FMN</keyword>
<sequence>MSPSDLPSADLAAPLPLPVRSEELLSRLAVRRSAPAQSLTLPGPSDAEIEQMLLLGARTPDHGKLFPWRFVVLGPQSRADLSEALAALGETQNRTGKEIASLAKLANPPLTIMVVSTPIEGHKVPVWEQQLSAGAVCMNLEHAANALGYCASWITDWYSYDPAAVALFGVEDGESIAGFIHVGSLSEPPLERPRPNLEHKVTARP</sequence>
<dbReference type="PIRSF" id="PIRSF000232">
    <property type="entry name" value="YdjA"/>
    <property type="match status" value="1"/>
</dbReference>
<keyword evidence="7 8" id="KW-0520">NAD</keyword>
<dbReference type="PANTHER" id="PTHR43821">
    <property type="entry name" value="NAD(P)H NITROREDUCTASE YDJA-RELATED"/>
    <property type="match status" value="1"/>
</dbReference>
<dbReference type="RefSeq" id="WP_338575978.1">
    <property type="nucleotide sequence ID" value="NZ_CP146369.1"/>
</dbReference>
<feature type="domain" description="Nitroreductase" evidence="9">
    <location>
        <begin position="44"/>
        <end position="183"/>
    </location>
</feature>